<gene>
    <name evidence="2" type="ORF">S12H4_42723</name>
</gene>
<sequence length="69" mass="7416">VQELVRQGKSIEDARCGGASGCVETGAFGTENYTLTGYFNLVKILEITLHNGLDPRTDKNIGIKTGDET</sequence>
<evidence type="ECO:0000259" key="1">
    <source>
        <dbReference type="PROSITE" id="PS51554"/>
    </source>
</evidence>
<evidence type="ECO:0000313" key="2">
    <source>
        <dbReference type="EMBL" id="GAJ15673.1"/>
    </source>
</evidence>
<protein>
    <recommendedName>
        <fullName evidence="1">PFL domain-containing protein</fullName>
    </recommendedName>
</protein>
<feature type="domain" description="PFL" evidence="1">
    <location>
        <begin position="1"/>
        <end position="69"/>
    </location>
</feature>
<dbReference type="SUPFAM" id="SSF51998">
    <property type="entry name" value="PFL-like glycyl radical enzymes"/>
    <property type="match status" value="1"/>
</dbReference>
<dbReference type="GO" id="GO:0003824">
    <property type="term" value="F:catalytic activity"/>
    <property type="evidence" value="ECO:0007669"/>
    <property type="project" value="InterPro"/>
</dbReference>
<comment type="caution">
    <text evidence="2">The sequence shown here is derived from an EMBL/GenBank/DDBJ whole genome shotgun (WGS) entry which is preliminary data.</text>
</comment>
<dbReference type="AlphaFoldDB" id="X1UDR8"/>
<feature type="non-terminal residue" evidence="2">
    <location>
        <position position="1"/>
    </location>
</feature>
<name>X1UDR8_9ZZZZ</name>
<dbReference type="PANTHER" id="PTHR43641">
    <property type="entry name" value="FORMATE ACETYLTRANSFERASE 3-RELATED"/>
    <property type="match status" value="1"/>
</dbReference>
<dbReference type="EMBL" id="BARW01026170">
    <property type="protein sequence ID" value="GAJ15673.1"/>
    <property type="molecule type" value="Genomic_DNA"/>
</dbReference>
<dbReference type="Gene3D" id="3.20.70.20">
    <property type="match status" value="1"/>
</dbReference>
<organism evidence="2">
    <name type="scientific">marine sediment metagenome</name>
    <dbReference type="NCBI Taxonomy" id="412755"/>
    <lineage>
        <taxon>unclassified sequences</taxon>
        <taxon>metagenomes</taxon>
        <taxon>ecological metagenomes</taxon>
    </lineage>
</organism>
<dbReference type="PANTHER" id="PTHR43641:SF2">
    <property type="entry name" value="DEHYDRATASE YBIW-RELATED"/>
    <property type="match status" value="1"/>
</dbReference>
<reference evidence="2" key="1">
    <citation type="journal article" date="2014" name="Front. Microbiol.">
        <title>High frequency of phylogenetically diverse reductive dehalogenase-homologous genes in deep subseafloor sedimentary metagenomes.</title>
        <authorList>
            <person name="Kawai M."/>
            <person name="Futagami T."/>
            <person name="Toyoda A."/>
            <person name="Takaki Y."/>
            <person name="Nishi S."/>
            <person name="Hori S."/>
            <person name="Arai W."/>
            <person name="Tsubouchi T."/>
            <person name="Morono Y."/>
            <person name="Uchiyama I."/>
            <person name="Ito T."/>
            <person name="Fujiyama A."/>
            <person name="Inagaki F."/>
            <person name="Takami H."/>
        </authorList>
    </citation>
    <scope>NUCLEOTIDE SEQUENCE</scope>
    <source>
        <strain evidence="2">Expedition CK06-06</strain>
    </source>
</reference>
<dbReference type="InterPro" id="IPR004184">
    <property type="entry name" value="PFL_dom"/>
</dbReference>
<dbReference type="PROSITE" id="PS51554">
    <property type="entry name" value="PFL"/>
    <property type="match status" value="1"/>
</dbReference>
<dbReference type="Pfam" id="PF02901">
    <property type="entry name" value="PFL-like"/>
    <property type="match status" value="1"/>
</dbReference>
<accession>X1UDR8</accession>
<proteinExistence type="predicted"/>
<dbReference type="InterPro" id="IPR051215">
    <property type="entry name" value="GRE"/>
</dbReference>
<dbReference type="GO" id="GO:0005829">
    <property type="term" value="C:cytosol"/>
    <property type="evidence" value="ECO:0007669"/>
    <property type="project" value="TreeGrafter"/>
</dbReference>